<protein>
    <submittedName>
        <fullName evidence="1">Uncharacterized protein</fullName>
    </submittedName>
</protein>
<dbReference type="AlphaFoldDB" id="A0AB33INJ0"/>
<organism evidence="1">
    <name type="scientific">Prevotella sp. GTC17253</name>
    <dbReference type="NCBI Taxonomy" id="3236793"/>
    <lineage>
        <taxon>Bacteria</taxon>
        <taxon>Pseudomonadati</taxon>
        <taxon>Bacteroidota</taxon>
        <taxon>Bacteroidia</taxon>
        <taxon>Bacteroidales</taxon>
        <taxon>Prevotellaceae</taxon>
        <taxon>Prevotella</taxon>
    </lineage>
</organism>
<proteinExistence type="predicted"/>
<gene>
    <name evidence="1" type="ORF">GTC17253_11590</name>
</gene>
<dbReference type="EMBL" id="AP035785">
    <property type="protein sequence ID" value="BFO71193.1"/>
    <property type="molecule type" value="Genomic_DNA"/>
</dbReference>
<sequence length="87" mass="10216">MHIDHQNQPTETFRSLSDIRLRKEVLLNEIQNDDKRIKILWNDLFHAPKEMVSSTPSKRFSGLMSTGAGLFDGIILGWKLYRKFKKK</sequence>
<evidence type="ECO:0000313" key="1">
    <source>
        <dbReference type="EMBL" id="BFO71193.1"/>
    </source>
</evidence>
<name>A0AB33INJ0_9BACT</name>
<reference evidence="1" key="1">
    <citation type="submission" date="2024-07" db="EMBL/GenBank/DDBJ databases">
        <title>Complete genome sequence of Prevotella sp. YM-2024 GTC17253.</title>
        <authorList>
            <person name="Hayashi M."/>
            <person name="Muto Y."/>
            <person name="Tanaka K."/>
            <person name="Niwa H."/>
        </authorList>
    </citation>
    <scope>NUCLEOTIDE SEQUENCE</scope>
    <source>
        <strain evidence="1">GTC17253</strain>
    </source>
</reference>
<accession>A0AB33INJ0</accession>